<evidence type="ECO:0000313" key="1">
    <source>
        <dbReference type="EMBL" id="AAS95707.1"/>
    </source>
</evidence>
<evidence type="ECO:0000313" key="2">
    <source>
        <dbReference type="Proteomes" id="UP000002194"/>
    </source>
</evidence>
<dbReference type="STRING" id="882.DVU_1229"/>
<organism evidence="1 2">
    <name type="scientific">Nitratidesulfovibrio vulgaris (strain ATCC 29579 / DSM 644 / CCUG 34227 / NCIMB 8303 / VKM B-1760 / Hildenborough)</name>
    <name type="common">Desulfovibrio vulgaris</name>
    <dbReference type="NCBI Taxonomy" id="882"/>
    <lineage>
        <taxon>Bacteria</taxon>
        <taxon>Pseudomonadati</taxon>
        <taxon>Thermodesulfobacteriota</taxon>
        <taxon>Desulfovibrionia</taxon>
        <taxon>Desulfovibrionales</taxon>
        <taxon>Desulfovibrionaceae</taxon>
        <taxon>Nitratidesulfovibrio</taxon>
    </lineage>
</organism>
<accession>Q72CQ4</accession>
<protein>
    <submittedName>
        <fullName evidence="1">Uncharacterized protein</fullName>
    </submittedName>
</protein>
<keyword evidence="2" id="KW-1185">Reference proteome</keyword>
<dbReference type="EMBL" id="AE017285">
    <property type="protein sequence ID" value="AAS95707.1"/>
    <property type="molecule type" value="Genomic_DNA"/>
</dbReference>
<gene>
    <name evidence="1" type="ordered locus">DVU_1229</name>
</gene>
<dbReference type="KEGG" id="dvu:DVU_1229"/>
<reference evidence="1 2" key="1">
    <citation type="journal article" date="2004" name="Nat. Biotechnol.">
        <title>The genome sequence of the anaerobic, sulfate-reducing bacterium Desulfovibrio vulgaris Hildenborough.</title>
        <authorList>
            <person name="Heidelberg J.F."/>
            <person name="Seshadri R."/>
            <person name="Haveman S.A."/>
            <person name="Hemme C.L."/>
            <person name="Paulsen I.T."/>
            <person name="Kolonay J.F."/>
            <person name="Eisen J.A."/>
            <person name="Ward N."/>
            <person name="Methe B."/>
            <person name="Brinkac L.M."/>
            <person name="Daugherty S.C."/>
            <person name="Deboy R.T."/>
            <person name="Dodson R.J."/>
            <person name="Durkin A.S."/>
            <person name="Madupu R."/>
            <person name="Nelson W.C."/>
            <person name="Sullivan S.A."/>
            <person name="Fouts D."/>
            <person name="Haft D.H."/>
            <person name="Selengut J."/>
            <person name="Peterson J.D."/>
            <person name="Davidsen T.M."/>
            <person name="Zafar N."/>
            <person name="Zhou L."/>
            <person name="Radune D."/>
            <person name="Dimitrov G."/>
            <person name="Hance M."/>
            <person name="Tran K."/>
            <person name="Khouri H."/>
            <person name="Gill J."/>
            <person name="Utterback T.R."/>
            <person name="Feldblyum T.V."/>
            <person name="Wall J.D."/>
            <person name="Voordouw G."/>
            <person name="Fraser C.M."/>
        </authorList>
    </citation>
    <scope>NUCLEOTIDE SEQUENCE [LARGE SCALE GENOMIC DNA]</scope>
    <source>
        <strain evidence="2">ATCC 29579 / DSM 644 / NCIMB 8303 / VKM B-1760 / Hildenborough</strain>
    </source>
</reference>
<dbReference type="EnsemblBacteria" id="AAS95707">
    <property type="protein sequence ID" value="AAS95707"/>
    <property type="gene ID" value="DVU_1229"/>
</dbReference>
<dbReference type="HOGENOM" id="CLU_3060950_0_0_7"/>
<dbReference type="PaxDb" id="882-DVU_1229"/>
<proteinExistence type="predicted"/>
<dbReference type="Proteomes" id="UP000002194">
    <property type="component" value="Chromosome"/>
</dbReference>
<name>Q72CQ4_NITV2</name>
<sequence length="53" mass="6082">MHFCRFIKFKKNKIVNWHVFKTTTKIAPTGSQGTKAVLSAFILDNPHPSEKHT</sequence>
<dbReference type="AlphaFoldDB" id="Q72CQ4"/>